<evidence type="ECO:0000313" key="6">
    <source>
        <dbReference type="Proteomes" id="UP000076405"/>
    </source>
</evidence>
<accession>A0A143AGM1</accession>
<protein>
    <submittedName>
        <fullName evidence="3">YycH protein</fullName>
    </submittedName>
</protein>
<gene>
    <name evidence="3" type="ORF">ADU70_1560</name>
    <name evidence="4" type="ORF">ADU72_1136</name>
</gene>
<keyword evidence="1" id="KW-0812">Transmembrane</keyword>
<evidence type="ECO:0000259" key="2">
    <source>
        <dbReference type="Pfam" id="PF07435"/>
    </source>
</evidence>
<dbReference type="GeneID" id="57276363"/>
<dbReference type="AlphaFoldDB" id="A0A143AGM1"/>
<evidence type="ECO:0000256" key="1">
    <source>
        <dbReference type="SAM" id="Phobius"/>
    </source>
</evidence>
<dbReference type="InterPro" id="IPR009996">
    <property type="entry name" value="YycH"/>
</dbReference>
<dbReference type="EMBL" id="CP012275">
    <property type="protein sequence ID" value="AMV63042.1"/>
    <property type="molecule type" value="Genomic_DNA"/>
</dbReference>
<organism evidence="3 6">
    <name type="scientific">Pediococcus damnosus</name>
    <dbReference type="NCBI Taxonomy" id="51663"/>
    <lineage>
        <taxon>Bacteria</taxon>
        <taxon>Bacillati</taxon>
        <taxon>Bacillota</taxon>
        <taxon>Bacilli</taxon>
        <taxon>Lactobacillales</taxon>
        <taxon>Lactobacillaceae</taxon>
        <taxon>Pediococcus</taxon>
    </lineage>
</organism>
<dbReference type="KEGG" id="pdm:ADU72_1136"/>
<dbReference type="RefSeq" id="WP_046872133.1">
    <property type="nucleotide sequence ID" value="NZ_BAAAXI010000017.1"/>
</dbReference>
<name>A0A143AGM1_9LACO</name>
<dbReference type="EMBL" id="CP012288">
    <property type="protein sequence ID" value="AMV67069.1"/>
    <property type="molecule type" value="Genomic_DNA"/>
</dbReference>
<reference evidence="5 6" key="1">
    <citation type="journal article" date="2016" name="PLoS ONE">
        <title>The Identification of Novel Diagnostic Marker Genes for the Detection of Beer Spoiling Pediococcus damnosus Strains Using the BlAst Diagnostic Gene findEr.</title>
        <authorList>
            <person name="Behr J."/>
            <person name="Geissler A.J."/>
            <person name="Schmid J."/>
            <person name="Zehe A."/>
            <person name="Vogel R.F."/>
        </authorList>
    </citation>
    <scope>NUCLEOTIDE SEQUENCE [LARGE SCALE GENOMIC DNA]</scope>
    <source>
        <strain evidence="3 6">TMW 2.1533</strain>
        <strain evidence="4 5">TMW 2.1535</strain>
    </source>
</reference>
<keyword evidence="1" id="KW-0472">Membrane</keyword>
<proteinExistence type="predicted"/>
<evidence type="ECO:0000313" key="5">
    <source>
        <dbReference type="Proteomes" id="UP000076244"/>
    </source>
</evidence>
<evidence type="ECO:0000313" key="4">
    <source>
        <dbReference type="EMBL" id="AMV67069.1"/>
    </source>
</evidence>
<keyword evidence="1" id="KW-1133">Transmembrane helix</keyword>
<dbReference type="Proteomes" id="UP000076244">
    <property type="component" value="Chromosome"/>
</dbReference>
<dbReference type="OrthoDB" id="2382185at2"/>
<dbReference type="Gene3D" id="3.10.450.310">
    <property type="match status" value="1"/>
</dbReference>
<evidence type="ECO:0000313" key="3">
    <source>
        <dbReference type="EMBL" id="AMV63042.1"/>
    </source>
</evidence>
<dbReference type="Proteomes" id="UP000076405">
    <property type="component" value="Chromosome"/>
</dbReference>
<sequence>MRGIRTSRLLLHIGLVLVVLISVGLSWVIWTSPARYEKTKQQSDTNTSVIQSEQANKSLGDIFLPTQVIYTQADSTSHLINNTKVNLTDSMRSAIKDWRLSKVTRESTNNRKAYETLMNRENTVMLKYPDSVTDGILNSAFKQKVNFSGKFSRIVFSTEKRNQVYLLNDTNYAIYKVQTRNQNLAHIKEIISGNVQQFGVKQTLVNHRMITEYENSVKVPEYSYLVNKQTAAYFVSTLIDNDNASSVTTKEQGGKTVYNDNNSRRMTVNNKKGTVAYEDLSGRKSYHENMSTAMSQSFSLLKKMEVPLDNMRYYKYDADDNAVVYRSYVEGFPIFNQTDYGTVEIRITGPRTKKIDFSLYSLQVPVPTGKDRTTLPSTQEVLDRLKNSGYSTDDIDNIEIGYQWTANPSSDLVVNLTPTWYVNYKNQWVSYQQLIEDAQQ</sequence>
<dbReference type="CDD" id="cd15787">
    <property type="entry name" value="YycH_N"/>
    <property type="match status" value="1"/>
</dbReference>
<feature type="domain" description="Regulatory protein YycH" evidence="2">
    <location>
        <begin position="15"/>
        <end position="432"/>
    </location>
</feature>
<keyword evidence="5" id="KW-1185">Reference proteome</keyword>
<dbReference type="Pfam" id="PF07435">
    <property type="entry name" value="YycH"/>
    <property type="match status" value="1"/>
</dbReference>
<feature type="transmembrane region" description="Helical" evidence="1">
    <location>
        <begin position="9"/>
        <end position="30"/>
    </location>
</feature>